<dbReference type="EMBL" id="BORS01000009">
    <property type="protein sequence ID" value="GIO43164.1"/>
    <property type="molecule type" value="Genomic_DNA"/>
</dbReference>
<organism evidence="2 3">
    <name type="scientific">Paenibacillus apis</name>
    <dbReference type="NCBI Taxonomy" id="1792174"/>
    <lineage>
        <taxon>Bacteria</taxon>
        <taxon>Bacillati</taxon>
        <taxon>Bacillota</taxon>
        <taxon>Bacilli</taxon>
        <taxon>Bacillales</taxon>
        <taxon>Paenibacillaceae</taxon>
        <taxon>Paenibacillus</taxon>
    </lineage>
</organism>
<dbReference type="GO" id="GO:0009380">
    <property type="term" value="C:excinuclease repair complex"/>
    <property type="evidence" value="ECO:0007669"/>
    <property type="project" value="TreeGrafter"/>
</dbReference>
<dbReference type="Proteomes" id="UP000678895">
    <property type="component" value="Unassembled WGS sequence"/>
</dbReference>
<sequence length="137" mass="16375">MYFNFPSLFTDWSISSTPETGGIYMLLGNHSNGQYPVLYVGQSNNLKRRLNEHFNELETHFRGEIMNFVFFIERNQSNRDNSEKLLIEKYTPRFNKLLKSQTTNSIDHLIKIIAQNMVEKERKEREQIDELHRIFSR</sequence>
<dbReference type="SUPFAM" id="SSF82771">
    <property type="entry name" value="GIY-YIG endonuclease"/>
    <property type="match status" value="1"/>
</dbReference>
<reference evidence="2" key="1">
    <citation type="submission" date="2021-03" db="EMBL/GenBank/DDBJ databases">
        <title>Antimicrobial resistance genes in bacteria isolated from Japanese honey, and their potential for conferring macrolide and lincosamide resistance in the American foulbrood pathogen Paenibacillus larvae.</title>
        <authorList>
            <person name="Okamoto M."/>
            <person name="Kumagai M."/>
            <person name="Kanamori H."/>
            <person name="Takamatsu D."/>
        </authorList>
    </citation>
    <scope>NUCLEOTIDE SEQUENCE</scope>
    <source>
        <strain evidence="2">J41TS4</strain>
    </source>
</reference>
<protein>
    <recommendedName>
        <fullName evidence="1">GIY-YIG domain-containing protein</fullName>
    </recommendedName>
</protein>
<evidence type="ECO:0000313" key="2">
    <source>
        <dbReference type="EMBL" id="GIO43164.1"/>
    </source>
</evidence>
<evidence type="ECO:0000259" key="1">
    <source>
        <dbReference type="PROSITE" id="PS50164"/>
    </source>
</evidence>
<dbReference type="PANTHER" id="PTHR30562">
    <property type="entry name" value="UVRC/OXIDOREDUCTASE"/>
    <property type="match status" value="1"/>
</dbReference>
<dbReference type="SMART" id="SM00465">
    <property type="entry name" value="GIYc"/>
    <property type="match status" value="1"/>
</dbReference>
<gene>
    <name evidence="2" type="ORF">J41TS4_29220</name>
</gene>
<evidence type="ECO:0000313" key="3">
    <source>
        <dbReference type="Proteomes" id="UP000678895"/>
    </source>
</evidence>
<keyword evidence="3" id="KW-1185">Reference proteome</keyword>
<dbReference type="RefSeq" id="WP_301628073.1">
    <property type="nucleotide sequence ID" value="NZ_BORS01000009.1"/>
</dbReference>
<dbReference type="Gene3D" id="3.40.1440.10">
    <property type="entry name" value="GIY-YIG endonuclease"/>
    <property type="match status" value="1"/>
</dbReference>
<dbReference type="PANTHER" id="PTHR30562:SF1">
    <property type="entry name" value="UVRABC SYSTEM PROTEIN C"/>
    <property type="match status" value="1"/>
</dbReference>
<dbReference type="InterPro" id="IPR000305">
    <property type="entry name" value="GIY-YIG_endonuc"/>
</dbReference>
<accession>A0A920CMX5</accession>
<name>A0A920CMX5_9BACL</name>
<dbReference type="PROSITE" id="PS50164">
    <property type="entry name" value="GIY_YIG"/>
    <property type="match status" value="1"/>
</dbReference>
<feature type="domain" description="GIY-YIG" evidence="1">
    <location>
        <begin position="19"/>
        <end position="96"/>
    </location>
</feature>
<dbReference type="Pfam" id="PF01541">
    <property type="entry name" value="GIY-YIG"/>
    <property type="match status" value="1"/>
</dbReference>
<proteinExistence type="predicted"/>
<dbReference type="InterPro" id="IPR035901">
    <property type="entry name" value="GIY-YIG_endonuc_sf"/>
</dbReference>
<dbReference type="GO" id="GO:0006974">
    <property type="term" value="P:DNA damage response"/>
    <property type="evidence" value="ECO:0007669"/>
    <property type="project" value="TreeGrafter"/>
</dbReference>
<dbReference type="InterPro" id="IPR050066">
    <property type="entry name" value="UvrABC_protein_C"/>
</dbReference>
<dbReference type="AlphaFoldDB" id="A0A920CMX5"/>
<comment type="caution">
    <text evidence="2">The sequence shown here is derived from an EMBL/GenBank/DDBJ whole genome shotgun (WGS) entry which is preliminary data.</text>
</comment>